<name>A0AAW4MQ20_9FIRM</name>
<dbReference type="Pfam" id="PF02255">
    <property type="entry name" value="PTS_IIA"/>
    <property type="match status" value="1"/>
</dbReference>
<dbReference type="PANTHER" id="PTHR34382:SF7">
    <property type="entry name" value="PTS SYSTEM N,N'-DIACETYLCHITOBIOSE-SPECIFIC EIIA COMPONENT"/>
    <property type="match status" value="1"/>
</dbReference>
<dbReference type="PIRSF" id="PIRSF000699">
    <property type="entry name" value="PTS_IILac_III"/>
    <property type="match status" value="1"/>
</dbReference>
<dbReference type="RefSeq" id="WP_217747214.1">
    <property type="nucleotide sequence ID" value="NZ_JAHOEB010000013.1"/>
</dbReference>
<reference evidence="2 5" key="1">
    <citation type="submission" date="2021-06" db="EMBL/GenBank/DDBJ databases">
        <title>Collection of gut derived symbiotic bacterial strains cultured from healthy donors.</title>
        <authorList>
            <person name="Lin H."/>
            <person name="Littmann E."/>
            <person name="Pamer E.G."/>
        </authorList>
    </citation>
    <scope>NUCLEOTIDE SEQUENCE</scope>
    <source>
        <strain evidence="3 5">MSK.21.70</strain>
        <strain evidence="2">MSK.21.82</strain>
    </source>
</reference>
<dbReference type="InterPro" id="IPR003188">
    <property type="entry name" value="PTS_IIA_lac/cel"/>
</dbReference>
<feature type="modified residue" description="Phosphohistidine; by HPr" evidence="1">
    <location>
        <position position="76"/>
    </location>
</feature>
<evidence type="ECO:0000313" key="4">
    <source>
        <dbReference type="Proteomes" id="UP001196408"/>
    </source>
</evidence>
<gene>
    <name evidence="2" type="ORF">KSV97_03055</name>
    <name evidence="3" type="ORF">KSW06_03235</name>
</gene>
<protein>
    <submittedName>
        <fullName evidence="2">PTS lactose/cellobiose transporter subunit IIA</fullName>
    </submittedName>
</protein>
<sequence>MEDLELLSFNIISAVGTAKSRYVQAMYLAEKGDFDEARAKIKEGEESFVKGHEAHASLIQKEACGEKTVPTILLMHAEDQLMNAETTKIMAEEIIELSQRIKKLEGGE</sequence>
<dbReference type="EMBL" id="JAHOEL010000013">
    <property type="protein sequence ID" value="MBV3392279.1"/>
    <property type="molecule type" value="Genomic_DNA"/>
</dbReference>
<keyword evidence="5" id="KW-1185">Reference proteome</keyword>
<dbReference type="PANTHER" id="PTHR34382">
    <property type="entry name" value="PTS SYSTEM N,N'-DIACETYLCHITOBIOSE-SPECIFIC EIIA COMPONENT"/>
    <property type="match status" value="1"/>
</dbReference>
<evidence type="ECO:0000256" key="1">
    <source>
        <dbReference type="PROSITE-ProRule" id="PRU00418"/>
    </source>
</evidence>
<evidence type="ECO:0000313" key="5">
    <source>
        <dbReference type="Proteomes" id="UP001197492"/>
    </source>
</evidence>
<comment type="caution">
    <text evidence="2">The sequence shown here is derived from an EMBL/GenBank/DDBJ whole genome shotgun (WGS) entry which is preliminary data.</text>
</comment>
<dbReference type="EMBL" id="JAHOEF010000012">
    <property type="protein sequence ID" value="MBV3382221.1"/>
    <property type="molecule type" value="Genomic_DNA"/>
</dbReference>
<dbReference type="GO" id="GO:0009401">
    <property type="term" value="P:phosphoenolpyruvate-dependent sugar phosphotransferase system"/>
    <property type="evidence" value="ECO:0007669"/>
    <property type="project" value="InterPro"/>
</dbReference>
<proteinExistence type="predicted"/>
<dbReference type="Proteomes" id="UP001196408">
    <property type="component" value="Unassembled WGS sequence"/>
</dbReference>
<evidence type="ECO:0000313" key="3">
    <source>
        <dbReference type="EMBL" id="MBV3392279.1"/>
    </source>
</evidence>
<evidence type="ECO:0000313" key="2">
    <source>
        <dbReference type="EMBL" id="MBV3382221.1"/>
    </source>
</evidence>
<accession>A0AAW4MQ20</accession>
<organism evidence="2 4">
    <name type="scientific">Catenibacterium mitsuokai</name>
    <dbReference type="NCBI Taxonomy" id="100886"/>
    <lineage>
        <taxon>Bacteria</taxon>
        <taxon>Bacillati</taxon>
        <taxon>Bacillota</taxon>
        <taxon>Erysipelotrichia</taxon>
        <taxon>Erysipelotrichales</taxon>
        <taxon>Coprobacillaceae</taxon>
        <taxon>Catenibacterium</taxon>
    </lineage>
</organism>
<dbReference type="AlphaFoldDB" id="A0AAW4MQ20"/>
<dbReference type="CDD" id="cd00215">
    <property type="entry name" value="PTS_IIA_lac"/>
    <property type="match status" value="1"/>
</dbReference>
<dbReference type="Proteomes" id="UP001197492">
    <property type="component" value="Unassembled WGS sequence"/>
</dbReference>
<dbReference type="PROSITE" id="PS51095">
    <property type="entry name" value="PTS_EIIA_TYPE_3"/>
    <property type="match status" value="1"/>
</dbReference>